<dbReference type="InterPro" id="IPR002083">
    <property type="entry name" value="MATH/TRAF_dom"/>
</dbReference>
<dbReference type="PANTHER" id="PTHR46236">
    <property type="entry name" value="TRAF-LIKE SUPERFAMILY PROTEIN"/>
    <property type="match status" value="1"/>
</dbReference>
<protein>
    <submittedName>
        <fullName evidence="6">MATH domain and coiled-coil domain-containing protein At3g58270 isoform X1</fullName>
    </submittedName>
</protein>
<feature type="compositionally biased region" description="Low complexity" evidence="3">
    <location>
        <begin position="153"/>
        <end position="168"/>
    </location>
</feature>
<organism evidence="5 6">
    <name type="scientific">Arachis duranensis</name>
    <name type="common">Wild peanut</name>
    <dbReference type="NCBI Taxonomy" id="130453"/>
    <lineage>
        <taxon>Eukaryota</taxon>
        <taxon>Viridiplantae</taxon>
        <taxon>Streptophyta</taxon>
        <taxon>Embryophyta</taxon>
        <taxon>Tracheophyta</taxon>
        <taxon>Spermatophyta</taxon>
        <taxon>Magnoliopsida</taxon>
        <taxon>eudicotyledons</taxon>
        <taxon>Gunneridae</taxon>
        <taxon>Pentapetalae</taxon>
        <taxon>rosids</taxon>
        <taxon>fabids</taxon>
        <taxon>Fabales</taxon>
        <taxon>Fabaceae</taxon>
        <taxon>Papilionoideae</taxon>
        <taxon>50 kb inversion clade</taxon>
        <taxon>dalbergioids sensu lato</taxon>
        <taxon>Dalbergieae</taxon>
        <taxon>Pterocarpus clade</taxon>
        <taxon>Arachis</taxon>
    </lineage>
</organism>
<feature type="coiled-coil region" evidence="2">
    <location>
        <begin position="326"/>
        <end position="381"/>
    </location>
</feature>
<evidence type="ECO:0000256" key="2">
    <source>
        <dbReference type="SAM" id="Coils"/>
    </source>
</evidence>
<reference evidence="6" key="2">
    <citation type="submission" date="2025-08" db="UniProtKB">
        <authorList>
            <consortium name="RefSeq"/>
        </authorList>
    </citation>
    <scope>IDENTIFICATION</scope>
    <source>
        <tissue evidence="6">Whole plant</tissue>
    </source>
</reference>
<dbReference type="InterPro" id="IPR008974">
    <property type="entry name" value="TRAF-like"/>
</dbReference>
<evidence type="ECO:0000259" key="4">
    <source>
        <dbReference type="PROSITE" id="PS50144"/>
    </source>
</evidence>
<dbReference type="AlphaFoldDB" id="A0A6P4DJF6"/>
<dbReference type="SUPFAM" id="SSF49599">
    <property type="entry name" value="TRAF domain-like"/>
    <property type="match status" value="1"/>
</dbReference>
<accession>A0A6P4DJF6</accession>
<name>A0A6P4DJF6_ARADU</name>
<evidence type="ECO:0000256" key="1">
    <source>
        <dbReference type="ARBA" id="ARBA00023054"/>
    </source>
</evidence>
<dbReference type="OrthoDB" id="289038at2759"/>
<dbReference type="Proteomes" id="UP000515211">
    <property type="component" value="Chromosome 6"/>
</dbReference>
<feature type="domain" description="MATH" evidence="4">
    <location>
        <begin position="10"/>
        <end position="135"/>
    </location>
</feature>
<dbReference type="SMART" id="SM00061">
    <property type="entry name" value="MATH"/>
    <property type="match status" value="1"/>
</dbReference>
<dbReference type="PROSITE" id="PS50144">
    <property type="entry name" value="MATH"/>
    <property type="match status" value="1"/>
</dbReference>
<dbReference type="PANTHER" id="PTHR46236:SF36">
    <property type="entry name" value="MATH (MEPRIN AND TRAF-C-LIKE) DOMAIN PROTEIN"/>
    <property type="match status" value="1"/>
</dbReference>
<dbReference type="RefSeq" id="XP_015969258.1">
    <property type="nucleotide sequence ID" value="XM_016113772.3"/>
</dbReference>
<reference evidence="5" key="1">
    <citation type="journal article" date="2016" name="Nat. Genet.">
        <title>The genome sequences of Arachis duranensis and Arachis ipaensis, the diploid ancestors of cultivated peanut.</title>
        <authorList>
            <person name="Bertioli D.J."/>
            <person name="Cannon S.B."/>
            <person name="Froenicke L."/>
            <person name="Huang G."/>
            <person name="Farmer A.D."/>
            <person name="Cannon E.K."/>
            <person name="Liu X."/>
            <person name="Gao D."/>
            <person name="Clevenger J."/>
            <person name="Dash S."/>
            <person name="Ren L."/>
            <person name="Moretzsohn M.C."/>
            <person name="Shirasawa K."/>
            <person name="Huang W."/>
            <person name="Vidigal B."/>
            <person name="Abernathy B."/>
            <person name="Chu Y."/>
            <person name="Niederhuth C.E."/>
            <person name="Umale P."/>
            <person name="Araujo A.C."/>
            <person name="Kozik A."/>
            <person name="Kim K.D."/>
            <person name="Burow M.D."/>
            <person name="Varshney R.K."/>
            <person name="Wang X."/>
            <person name="Zhang X."/>
            <person name="Barkley N."/>
            <person name="Guimaraes P.M."/>
            <person name="Isobe S."/>
            <person name="Guo B."/>
            <person name="Liao B."/>
            <person name="Stalker H.T."/>
            <person name="Schmitz R.J."/>
            <person name="Scheffler B.E."/>
            <person name="Leal-Bertioli S.C."/>
            <person name="Xun X."/>
            <person name="Jackson S.A."/>
            <person name="Michelmore R."/>
            <person name="Ozias-Akins P."/>
        </authorList>
    </citation>
    <scope>NUCLEOTIDE SEQUENCE [LARGE SCALE GENOMIC DNA]</scope>
    <source>
        <strain evidence="5">cv. V14167</strain>
    </source>
</reference>
<dbReference type="Pfam" id="PF22486">
    <property type="entry name" value="MATH_2"/>
    <property type="match status" value="1"/>
</dbReference>
<keyword evidence="5" id="KW-1185">Reference proteome</keyword>
<dbReference type="Gene3D" id="2.60.210.10">
    <property type="entry name" value="Apoptosis, Tumor Necrosis Factor Receptor Associated Protein 2, Chain A"/>
    <property type="match status" value="1"/>
</dbReference>
<dbReference type="InterPro" id="IPR050804">
    <property type="entry name" value="MCC"/>
</dbReference>
<gene>
    <name evidence="6" type="primary">LOC107492715</name>
</gene>
<evidence type="ECO:0000313" key="5">
    <source>
        <dbReference type="Proteomes" id="UP000515211"/>
    </source>
</evidence>
<evidence type="ECO:0000256" key="3">
    <source>
        <dbReference type="SAM" id="MobiDB-lite"/>
    </source>
</evidence>
<dbReference type="KEGG" id="adu:107492715"/>
<sequence>MENYQQGKEIEKFTWVIENFSKKNTKKLRSKSFQVGGCKWQIHVHRIEKAKGMEYLSLYLKVGGSVPSFGWSKYAYFSLALINHMDPQKSVVRETQQKFNAGYRSWGSSFVALNDFYDPKQGYLLNNVCIIEVRISVSDVAFDTNIFNINNNNNVSSSTHHSNNQTSNETLSRSTSTTTQEDDVNGITTLQPNSDDVVHYVPTAPPLLYPTIICDDEPLVVPLNTTLSEILDVKSLGEEEKAYVPLLEEVCSWHPSLIQSQMRKSPKFIQWAFIALGQVLHFLKTTKAKDMDENAFNKLQCLWEELQLFGFELSWLEPHVESALDMKGYLERAKTLKENVIGLEIEMKMLRAKMAVAEIDLELAKRDLEMAEVQMGFEEKDMDKELGYGYGYGYVIS</sequence>
<feature type="region of interest" description="Disordered" evidence="3">
    <location>
        <begin position="153"/>
        <end position="188"/>
    </location>
</feature>
<dbReference type="GeneID" id="107492715"/>
<dbReference type="CDD" id="cd00121">
    <property type="entry name" value="MATH"/>
    <property type="match status" value="1"/>
</dbReference>
<proteinExistence type="predicted"/>
<feature type="compositionally biased region" description="Polar residues" evidence="3">
    <location>
        <begin position="169"/>
        <end position="179"/>
    </location>
</feature>
<evidence type="ECO:0000313" key="6">
    <source>
        <dbReference type="RefSeq" id="XP_015969258.1"/>
    </source>
</evidence>
<keyword evidence="1 2" id="KW-0175">Coiled coil</keyword>